<organism evidence="2 3">
    <name type="scientific">Providencia alcalifaciens</name>
    <dbReference type="NCBI Taxonomy" id="126385"/>
    <lineage>
        <taxon>Bacteria</taxon>
        <taxon>Pseudomonadati</taxon>
        <taxon>Pseudomonadota</taxon>
        <taxon>Gammaproteobacteria</taxon>
        <taxon>Enterobacterales</taxon>
        <taxon>Morganellaceae</taxon>
        <taxon>Providencia</taxon>
    </lineage>
</organism>
<accession>A0AAW9VBT0</accession>
<feature type="transmembrane region" description="Helical" evidence="1">
    <location>
        <begin position="101"/>
        <end position="123"/>
    </location>
</feature>
<feature type="transmembrane region" description="Helical" evidence="1">
    <location>
        <begin position="27"/>
        <end position="44"/>
    </location>
</feature>
<keyword evidence="1" id="KW-0472">Membrane</keyword>
<feature type="transmembrane region" description="Helical" evidence="1">
    <location>
        <begin position="75"/>
        <end position="95"/>
    </location>
</feature>
<feature type="transmembrane region" description="Helical" evidence="1">
    <location>
        <begin position="50"/>
        <end position="68"/>
    </location>
</feature>
<sequence>MSSFFNSYANGFRKYFNFRGRSPRQEYIVFTLVNYIVLLTLGRFPLIDWVFYFITFIPGIAVSVRRLHDVNCSGWLLLGPYLILIFAFFFSLIGGNIFGTIGFVIVILGVFASLALFILMVFYRGDIGANRFGDE</sequence>
<proteinExistence type="predicted"/>
<evidence type="ECO:0000256" key="1">
    <source>
        <dbReference type="SAM" id="Phobius"/>
    </source>
</evidence>
<reference evidence="2 3" key="1">
    <citation type="submission" date="2019-10" db="EMBL/GenBank/DDBJ databases">
        <title>Comparative genomic analysis of Providencia.</title>
        <authorList>
            <person name="Yuan C."/>
            <person name="Wei Y."/>
            <person name="Yin Z."/>
        </authorList>
    </citation>
    <scope>NUCLEOTIDE SEQUENCE [LARGE SCALE GENOMIC DNA]</scope>
    <source>
        <strain evidence="3">wls1934</strain>
    </source>
</reference>
<dbReference type="PANTHER" id="PTHR34980:SF2">
    <property type="entry name" value="INNER MEMBRANE PROTEIN YHAH-RELATED"/>
    <property type="match status" value="1"/>
</dbReference>
<comment type="caution">
    <text evidence="2">The sequence shown here is derived from an EMBL/GenBank/DDBJ whole genome shotgun (WGS) entry which is preliminary data.</text>
</comment>
<keyword evidence="1" id="KW-0812">Transmembrane</keyword>
<gene>
    <name evidence="2" type="ORF">GKR67_11220</name>
</gene>
<protein>
    <submittedName>
        <fullName evidence="2">DUF805 domain-containing protein</fullName>
    </submittedName>
</protein>
<dbReference type="AlphaFoldDB" id="A0AAW9VBT0"/>
<dbReference type="PANTHER" id="PTHR34980">
    <property type="entry name" value="INNER MEMBRANE PROTEIN-RELATED-RELATED"/>
    <property type="match status" value="1"/>
</dbReference>
<dbReference type="EMBL" id="WLUB01000035">
    <property type="protein sequence ID" value="MTC35182.1"/>
    <property type="molecule type" value="Genomic_DNA"/>
</dbReference>
<dbReference type="Proteomes" id="UP000449944">
    <property type="component" value="Unassembled WGS sequence"/>
</dbReference>
<evidence type="ECO:0000313" key="2">
    <source>
        <dbReference type="EMBL" id="MTC35182.1"/>
    </source>
</evidence>
<dbReference type="Pfam" id="PF05656">
    <property type="entry name" value="DUF805"/>
    <property type="match status" value="1"/>
</dbReference>
<evidence type="ECO:0000313" key="3">
    <source>
        <dbReference type="Proteomes" id="UP000449944"/>
    </source>
</evidence>
<dbReference type="RefSeq" id="WP_006663398.1">
    <property type="nucleotide sequence ID" value="NZ_JBBMVT010000012.1"/>
</dbReference>
<keyword evidence="1" id="KW-1133">Transmembrane helix</keyword>
<name>A0AAW9VBT0_9GAMM</name>
<dbReference type="GO" id="GO:0005886">
    <property type="term" value="C:plasma membrane"/>
    <property type="evidence" value="ECO:0007669"/>
    <property type="project" value="TreeGrafter"/>
</dbReference>
<dbReference type="InterPro" id="IPR008523">
    <property type="entry name" value="DUF805"/>
</dbReference>